<reference evidence="2 3" key="2">
    <citation type="journal article" date="2014" name="FEMS Microbiol. Lett.">
        <title>Draft genomic DNA sequence of the facultatively methylotrophic bacterium Acidomonas methanolica type strain MB58.</title>
        <authorList>
            <person name="Higashiura N."/>
            <person name="Hadano H."/>
            <person name="Hirakawa H."/>
            <person name="Matsutani M."/>
            <person name="Takabe S."/>
            <person name="Matsushita K."/>
            <person name="Azuma Y."/>
        </authorList>
    </citation>
    <scope>NUCLEOTIDE SEQUENCE [LARGE SCALE GENOMIC DNA]</scope>
    <source>
        <strain evidence="2 3">MB58</strain>
    </source>
</reference>
<organism evidence="2 3">
    <name type="scientific">Acidomonas methanolica NBRC 104435</name>
    <dbReference type="NCBI Taxonomy" id="1231351"/>
    <lineage>
        <taxon>Bacteria</taxon>
        <taxon>Pseudomonadati</taxon>
        <taxon>Pseudomonadota</taxon>
        <taxon>Alphaproteobacteria</taxon>
        <taxon>Acetobacterales</taxon>
        <taxon>Acetobacteraceae</taxon>
        <taxon>Acidomonas</taxon>
    </lineage>
</organism>
<name>A0A023D8Y5_ACIMT</name>
<dbReference type="Proteomes" id="UP000019760">
    <property type="component" value="Unassembled WGS sequence"/>
</dbReference>
<protein>
    <submittedName>
        <fullName evidence="2">Uncharacterized protein</fullName>
    </submittedName>
</protein>
<keyword evidence="3" id="KW-1185">Reference proteome</keyword>
<dbReference type="EMBL" id="BAND01000184">
    <property type="protein sequence ID" value="GAJ30593.1"/>
    <property type="molecule type" value="Genomic_DNA"/>
</dbReference>
<proteinExistence type="predicted"/>
<evidence type="ECO:0000256" key="1">
    <source>
        <dbReference type="SAM" id="MobiDB-lite"/>
    </source>
</evidence>
<evidence type="ECO:0000313" key="2">
    <source>
        <dbReference type="EMBL" id="GAJ30593.1"/>
    </source>
</evidence>
<sequence length="98" mass="11223">MKRAGFVLPHESLVERGEHAPGRGRALVCGVHAARRLRQHDGEFRNAGLGRVKEIAAHREKSRDQRDEQRNGGKDWTRHGFSRMAIFRAGKAEIWRQT</sequence>
<gene>
    <name evidence="2" type="ORF">Amme_200_006</name>
</gene>
<dbReference type="AlphaFoldDB" id="A0A023D8Y5"/>
<feature type="region of interest" description="Disordered" evidence="1">
    <location>
        <begin position="55"/>
        <end position="77"/>
    </location>
</feature>
<reference evidence="3" key="1">
    <citation type="journal article" date="2014" name="FEMS Microbiol. Lett.">
        <title>Draft Genomic DNA Sequence of the Facultatively Methylotrophic Bacterium Acidomonas methanolica type strain MB58.</title>
        <authorList>
            <person name="Higashiura N."/>
            <person name="Hadano H."/>
            <person name="Hirakawa H."/>
            <person name="Matsutani M."/>
            <person name="Takabe S."/>
            <person name="Matsushita K."/>
            <person name="Azuma Y."/>
        </authorList>
    </citation>
    <scope>NUCLEOTIDE SEQUENCE [LARGE SCALE GENOMIC DNA]</scope>
    <source>
        <strain evidence="3">MB58</strain>
    </source>
</reference>
<comment type="caution">
    <text evidence="2">The sequence shown here is derived from an EMBL/GenBank/DDBJ whole genome shotgun (WGS) entry which is preliminary data.</text>
</comment>
<accession>A0A023D8Y5</accession>
<evidence type="ECO:0000313" key="3">
    <source>
        <dbReference type="Proteomes" id="UP000019760"/>
    </source>
</evidence>